<dbReference type="KEGG" id="osg:BST96_08095"/>
<evidence type="ECO:0008006" key="9">
    <source>
        <dbReference type="Google" id="ProtNLM"/>
    </source>
</evidence>
<dbReference type="PANTHER" id="PTHR30250:SF11">
    <property type="entry name" value="O-ANTIGEN TRANSPORTER-RELATED"/>
    <property type="match status" value="1"/>
</dbReference>
<feature type="transmembrane region" description="Helical" evidence="6">
    <location>
        <begin position="12"/>
        <end position="33"/>
    </location>
</feature>
<feature type="transmembrane region" description="Helical" evidence="6">
    <location>
        <begin position="355"/>
        <end position="375"/>
    </location>
</feature>
<feature type="transmembrane region" description="Helical" evidence="6">
    <location>
        <begin position="387"/>
        <end position="408"/>
    </location>
</feature>
<evidence type="ECO:0000256" key="2">
    <source>
        <dbReference type="ARBA" id="ARBA00022475"/>
    </source>
</evidence>
<feature type="transmembrane region" description="Helical" evidence="6">
    <location>
        <begin position="206"/>
        <end position="223"/>
    </location>
</feature>
<accession>A0A1X9NDW9</accession>
<comment type="subcellular location">
    <subcellularLocation>
        <location evidence="1">Cell membrane</location>
        <topology evidence="1">Multi-pass membrane protein</topology>
    </subcellularLocation>
</comment>
<feature type="transmembrane region" description="Helical" evidence="6">
    <location>
        <begin position="54"/>
        <end position="76"/>
    </location>
</feature>
<dbReference type="PANTHER" id="PTHR30250">
    <property type="entry name" value="PST FAMILY PREDICTED COLANIC ACID TRANSPORTER"/>
    <property type="match status" value="1"/>
</dbReference>
<keyword evidence="8" id="KW-1185">Reference proteome</keyword>
<organism evidence="7 8">
    <name type="scientific">Oceanicoccus sagamiensis</name>
    <dbReference type="NCBI Taxonomy" id="716816"/>
    <lineage>
        <taxon>Bacteria</taxon>
        <taxon>Pseudomonadati</taxon>
        <taxon>Pseudomonadota</taxon>
        <taxon>Gammaproteobacteria</taxon>
        <taxon>Cellvibrionales</taxon>
        <taxon>Spongiibacteraceae</taxon>
        <taxon>Oceanicoccus</taxon>
    </lineage>
</organism>
<keyword evidence="5 6" id="KW-0472">Membrane</keyword>
<keyword evidence="2" id="KW-1003">Cell membrane</keyword>
<evidence type="ECO:0000256" key="4">
    <source>
        <dbReference type="ARBA" id="ARBA00022989"/>
    </source>
</evidence>
<evidence type="ECO:0000256" key="6">
    <source>
        <dbReference type="SAM" id="Phobius"/>
    </source>
</evidence>
<dbReference type="AlphaFoldDB" id="A0A1X9NDW9"/>
<feature type="transmembrane region" description="Helical" evidence="6">
    <location>
        <begin position="266"/>
        <end position="288"/>
    </location>
</feature>
<evidence type="ECO:0000256" key="1">
    <source>
        <dbReference type="ARBA" id="ARBA00004651"/>
    </source>
</evidence>
<evidence type="ECO:0000313" key="8">
    <source>
        <dbReference type="Proteomes" id="UP000193450"/>
    </source>
</evidence>
<dbReference type="Pfam" id="PF13440">
    <property type="entry name" value="Polysacc_synt_3"/>
    <property type="match status" value="1"/>
</dbReference>
<dbReference type="InterPro" id="IPR050833">
    <property type="entry name" value="Poly_Biosynth_Transport"/>
</dbReference>
<reference evidence="7 8" key="1">
    <citation type="submission" date="2016-11" db="EMBL/GenBank/DDBJ databases">
        <title>Trade-off between light-utilization and light-protection in marine flavobacteria.</title>
        <authorList>
            <person name="Kumagai Y."/>
        </authorList>
    </citation>
    <scope>NUCLEOTIDE SEQUENCE [LARGE SCALE GENOMIC DNA]</scope>
    <source>
        <strain evidence="7 8">NBRC 107125</strain>
    </source>
</reference>
<feature type="transmembrane region" description="Helical" evidence="6">
    <location>
        <begin position="294"/>
        <end position="310"/>
    </location>
</feature>
<keyword evidence="3 6" id="KW-0812">Transmembrane</keyword>
<evidence type="ECO:0000256" key="3">
    <source>
        <dbReference type="ARBA" id="ARBA00022692"/>
    </source>
</evidence>
<name>A0A1X9NDW9_9GAMM</name>
<feature type="transmembrane region" description="Helical" evidence="6">
    <location>
        <begin position="330"/>
        <end position="349"/>
    </location>
</feature>
<evidence type="ECO:0000256" key="5">
    <source>
        <dbReference type="ARBA" id="ARBA00023136"/>
    </source>
</evidence>
<dbReference type="EMBL" id="CP019343">
    <property type="protein sequence ID" value="ARN74085.1"/>
    <property type="molecule type" value="Genomic_DNA"/>
</dbReference>
<dbReference type="Proteomes" id="UP000193450">
    <property type="component" value="Chromosome"/>
</dbReference>
<dbReference type="STRING" id="716816.BST96_08095"/>
<sequence>MLVPEQLSLIAIYGLFGQLALVMFGFGVVPFIIRQVPEMIHHNPDHIGAHTRKCYIIAVFAGLAFGLTLYFSLNYIPAFETLKTISDTSWAFLIIGLAAQSLNNVQLALLSALKKFKAVAAVTMFMATSTPIIILILFYFFDSDGILMGLSVASMLLCGFSRYMLSTNIDIDISVHKGIETAILKTSWPFYMEGFVMFFRRQGDQVVVAFILGDAALGIYFFAKRMVEMMANIISAADRVISTTLSHRFMTMKEKIAGDFANLMKLAVYFSPLLAIVAAILVPLYIEIISGDKYIAALIPGIILCFRVITDVTRGIVIGRMIFVVCEPSVRLKLTTFEVLIALPAMFIGGYTYGLVGIAFAPIISGVISGIYGVFILRKRLNITFPVYDVLLGFMCMFMSLAVVYYFSTYTQSMYLNTILCMLFGGMTYLVMMTNLVNKKEVSTLLKNIVPEKLHVIIHWLFKLRFVRA</sequence>
<feature type="transmembrane region" description="Helical" evidence="6">
    <location>
        <begin position="88"/>
        <end position="111"/>
    </location>
</feature>
<proteinExistence type="predicted"/>
<dbReference type="GO" id="GO:0005886">
    <property type="term" value="C:plasma membrane"/>
    <property type="evidence" value="ECO:0007669"/>
    <property type="project" value="UniProtKB-SubCell"/>
</dbReference>
<protein>
    <recommendedName>
        <fullName evidence="9">Polysaccharide biosynthesis protein C-terminal domain-containing protein</fullName>
    </recommendedName>
</protein>
<feature type="transmembrane region" description="Helical" evidence="6">
    <location>
        <begin position="414"/>
        <end position="437"/>
    </location>
</feature>
<feature type="transmembrane region" description="Helical" evidence="6">
    <location>
        <begin position="118"/>
        <end position="140"/>
    </location>
</feature>
<evidence type="ECO:0000313" key="7">
    <source>
        <dbReference type="EMBL" id="ARN74085.1"/>
    </source>
</evidence>
<keyword evidence="4 6" id="KW-1133">Transmembrane helix</keyword>
<gene>
    <name evidence="7" type="ORF">BST96_08095</name>
</gene>